<name>A0ABQ5C041_9ASTR</name>
<evidence type="ECO:0000313" key="2">
    <source>
        <dbReference type="Proteomes" id="UP001151760"/>
    </source>
</evidence>
<keyword evidence="2" id="KW-1185">Reference proteome</keyword>
<reference evidence="1" key="2">
    <citation type="submission" date="2022-01" db="EMBL/GenBank/DDBJ databases">
        <authorList>
            <person name="Yamashiro T."/>
            <person name="Shiraishi A."/>
            <person name="Satake H."/>
            <person name="Nakayama K."/>
        </authorList>
    </citation>
    <scope>NUCLEOTIDE SEQUENCE</scope>
</reference>
<proteinExistence type="predicted"/>
<sequence>MEFARVGFSVVRFEHGHDKSVCEGGSLWRIKLVPIILKVWMPNTILKRKNVSIVPLWVKMHNVPIVAYSKVDLDLIQTKKRLPSLYSIDVVIPLDDGVGHVMVNIGIEYEWQPPRCGTCKNLEHLEAMCPMKLMECPKNKCVNEAELSKGNGQCALSRE</sequence>
<dbReference type="InterPro" id="IPR040256">
    <property type="entry name" value="At4g02000-like"/>
</dbReference>
<accession>A0ABQ5C041</accession>
<reference evidence="1" key="1">
    <citation type="journal article" date="2022" name="Int. J. Mol. Sci.">
        <title>Draft Genome of Tanacetum Coccineum: Genomic Comparison of Closely Related Tanacetum-Family Plants.</title>
        <authorList>
            <person name="Yamashiro T."/>
            <person name="Shiraishi A."/>
            <person name="Nakayama K."/>
            <person name="Satake H."/>
        </authorList>
    </citation>
    <scope>NUCLEOTIDE SEQUENCE</scope>
</reference>
<evidence type="ECO:0000313" key="1">
    <source>
        <dbReference type="EMBL" id="GJT19642.1"/>
    </source>
</evidence>
<dbReference type="PANTHER" id="PTHR31286:SF99">
    <property type="entry name" value="DUF4283 DOMAIN-CONTAINING PROTEIN"/>
    <property type="match status" value="1"/>
</dbReference>
<comment type="caution">
    <text evidence="1">The sequence shown here is derived from an EMBL/GenBank/DDBJ whole genome shotgun (WGS) entry which is preliminary data.</text>
</comment>
<protein>
    <submittedName>
        <fullName evidence="1">Zinc knuckle CX2CX4HX4C containing protein</fullName>
    </submittedName>
</protein>
<dbReference type="PANTHER" id="PTHR31286">
    <property type="entry name" value="GLYCINE-RICH CELL WALL STRUCTURAL PROTEIN 1.8-LIKE"/>
    <property type="match status" value="1"/>
</dbReference>
<dbReference type="EMBL" id="BQNB010013733">
    <property type="protein sequence ID" value="GJT19642.1"/>
    <property type="molecule type" value="Genomic_DNA"/>
</dbReference>
<gene>
    <name evidence="1" type="ORF">Tco_0878348</name>
</gene>
<dbReference type="Proteomes" id="UP001151760">
    <property type="component" value="Unassembled WGS sequence"/>
</dbReference>
<organism evidence="1 2">
    <name type="scientific">Tanacetum coccineum</name>
    <dbReference type="NCBI Taxonomy" id="301880"/>
    <lineage>
        <taxon>Eukaryota</taxon>
        <taxon>Viridiplantae</taxon>
        <taxon>Streptophyta</taxon>
        <taxon>Embryophyta</taxon>
        <taxon>Tracheophyta</taxon>
        <taxon>Spermatophyta</taxon>
        <taxon>Magnoliopsida</taxon>
        <taxon>eudicotyledons</taxon>
        <taxon>Gunneridae</taxon>
        <taxon>Pentapetalae</taxon>
        <taxon>asterids</taxon>
        <taxon>campanulids</taxon>
        <taxon>Asterales</taxon>
        <taxon>Asteraceae</taxon>
        <taxon>Asteroideae</taxon>
        <taxon>Anthemideae</taxon>
        <taxon>Anthemidinae</taxon>
        <taxon>Tanacetum</taxon>
    </lineage>
</organism>